<gene>
    <name evidence="2" type="ORF">E5288_WYG006250</name>
</gene>
<name>A0A6B0QVQ7_9CETA</name>
<reference evidence="2" key="1">
    <citation type="submission" date="2019-10" db="EMBL/GenBank/DDBJ databases">
        <title>The sequence and de novo assembly of the wild yak genome.</title>
        <authorList>
            <person name="Liu Y."/>
        </authorList>
    </citation>
    <scope>NUCLEOTIDE SEQUENCE [LARGE SCALE GENOMIC DNA]</scope>
    <source>
        <strain evidence="2">WY2019</strain>
    </source>
</reference>
<evidence type="ECO:0000313" key="2">
    <source>
        <dbReference type="EMBL" id="MXQ80396.1"/>
    </source>
</evidence>
<dbReference type="Proteomes" id="UP000322234">
    <property type="component" value="Unassembled WGS sequence"/>
</dbReference>
<keyword evidence="3" id="KW-1185">Reference proteome</keyword>
<protein>
    <submittedName>
        <fullName evidence="2">Uncharacterized protein</fullName>
    </submittedName>
</protein>
<accession>A0A6B0QVQ7</accession>
<comment type="caution">
    <text evidence="2">The sequence shown here is derived from an EMBL/GenBank/DDBJ whole genome shotgun (WGS) entry which is preliminary data.</text>
</comment>
<dbReference type="EMBL" id="VBQZ03000004">
    <property type="protein sequence ID" value="MXQ80396.1"/>
    <property type="molecule type" value="Genomic_DNA"/>
</dbReference>
<proteinExistence type="predicted"/>
<organism evidence="2 3">
    <name type="scientific">Bos mutus</name>
    <name type="common">wild yak</name>
    <dbReference type="NCBI Taxonomy" id="72004"/>
    <lineage>
        <taxon>Eukaryota</taxon>
        <taxon>Metazoa</taxon>
        <taxon>Chordata</taxon>
        <taxon>Craniata</taxon>
        <taxon>Vertebrata</taxon>
        <taxon>Euteleostomi</taxon>
        <taxon>Mammalia</taxon>
        <taxon>Eutheria</taxon>
        <taxon>Laurasiatheria</taxon>
        <taxon>Artiodactyla</taxon>
        <taxon>Ruminantia</taxon>
        <taxon>Pecora</taxon>
        <taxon>Bovidae</taxon>
        <taxon>Bovinae</taxon>
        <taxon>Bos</taxon>
    </lineage>
</organism>
<evidence type="ECO:0000313" key="3">
    <source>
        <dbReference type="Proteomes" id="UP000322234"/>
    </source>
</evidence>
<sequence>MPLEGTLWTERTGRNSENCRTGKGNYWTRPGSVHSVTRSSKKMPVLHSSTRAAAKTKSWTQGDGRPSPQPKPARPKEGLPSHTHTWSDTGFESELNPKFPFGFKAELYQD</sequence>
<dbReference type="AlphaFoldDB" id="A0A6B0QVQ7"/>
<feature type="region of interest" description="Disordered" evidence="1">
    <location>
        <begin position="1"/>
        <end position="98"/>
    </location>
</feature>
<feature type="compositionally biased region" description="Polar residues" evidence="1">
    <location>
        <begin position="47"/>
        <end position="61"/>
    </location>
</feature>
<evidence type="ECO:0000256" key="1">
    <source>
        <dbReference type="SAM" id="MobiDB-lite"/>
    </source>
</evidence>